<evidence type="ECO:0000256" key="5">
    <source>
        <dbReference type="ARBA" id="ARBA00023136"/>
    </source>
</evidence>
<dbReference type="PANTHER" id="PTHR22911">
    <property type="entry name" value="ACYL-MALONYL CONDENSING ENZYME-RELATED"/>
    <property type="match status" value="1"/>
</dbReference>
<dbReference type="EMBL" id="WTYN01000002">
    <property type="protein sequence ID" value="MXO63523.1"/>
    <property type="molecule type" value="Genomic_DNA"/>
</dbReference>
<feature type="transmembrane region" description="Helical" evidence="6">
    <location>
        <begin position="272"/>
        <end position="290"/>
    </location>
</feature>
<reference evidence="8 9" key="1">
    <citation type="submission" date="2019-12" db="EMBL/GenBank/DDBJ databases">
        <title>Genomic-based taxomic classification of the family Erythrobacteraceae.</title>
        <authorList>
            <person name="Xu L."/>
        </authorList>
    </citation>
    <scope>NUCLEOTIDE SEQUENCE [LARGE SCALE GENOMIC DNA]</scope>
    <source>
        <strain evidence="8 9">MCCC 1A09965</strain>
    </source>
</reference>
<feature type="transmembrane region" description="Helical" evidence="6">
    <location>
        <begin position="38"/>
        <end position="58"/>
    </location>
</feature>
<dbReference type="InterPro" id="IPR037185">
    <property type="entry name" value="EmrE-like"/>
</dbReference>
<evidence type="ECO:0000256" key="4">
    <source>
        <dbReference type="ARBA" id="ARBA00022989"/>
    </source>
</evidence>
<feature type="transmembrane region" description="Helical" evidence="6">
    <location>
        <begin position="183"/>
        <end position="209"/>
    </location>
</feature>
<dbReference type="Proteomes" id="UP000445582">
    <property type="component" value="Unassembled WGS sequence"/>
</dbReference>
<feature type="transmembrane region" description="Helical" evidence="6">
    <location>
        <begin position="247"/>
        <end position="266"/>
    </location>
</feature>
<dbReference type="SUPFAM" id="SSF103481">
    <property type="entry name" value="Multidrug resistance efflux transporter EmrE"/>
    <property type="match status" value="2"/>
</dbReference>
<comment type="similarity">
    <text evidence="2">Belongs to the drug/metabolite transporter (DMT) superfamily. 10 TMS drug/metabolite exporter (DME) (TC 2.A.7.3) family.</text>
</comment>
<evidence type="ECO:0000256" key="3">
    <source>
        <dbReference type="ARBA" id="ARBA00022692"/>
    </source>
</evidence>
<keyword evidence="4 6" id="KW-1133">Transmembrane helix</keyword>
<dbReference type="PANTHER" id="PTHR22911:SF6">
    <property type="entry name" value="SOLUTE CARRIER FAMILY 35 MEMBER G1"/>
    <property type="match status" value="1"/>
</dbReference>
<dbReference type="OrthoDB" id="148351at2"/>
<feature type="transmembrane region" description="Helical" evidence="6">
    <location>
        <begin position="99"/>
        <end position="118"/>
    </location>
</feature>
<name>A0A844YIG0_9SPHN</name>
<dbReference type="GO" id="GO:0016020">
    <property type="term" value="C:membrane"/>
    <property type="evidence" value="ECO:0007669"/>
    <property type="project" value="UniProtKB-SubCell"/>
</dbReference>
<proteinExistence type="inferred from homology"/>
<evidence type="ECO:0000313" key="9">
    <source>
        <dbReference type="Proteomes" id="UP000445582"/>
    </source>
</evidence>
<feature type="domain" description="EamA" evidence="7">
    <location>
        <begin position="10"/>
        <end position="141"/>
    </location>
</feature>
<keyword evidence="5 6" id="KW-0472">Membrane</keyword>
<evidence type="ECO:0000313" key="8">
    <source>
        <dbReference type="EMBL" id="MXO63523.1"/>
    </source>
</evidence>
<keyword evidence="3 6" id="KW-0812">Transmembrane</keyword>
<dbReference type="InterPro" id="IPR000620">
    <property type="entry name" value="EamA_dom"/>
</dbReference>
<feature type="transmembrane region" description="Helical" evidence="6">
    <location>
        <begin position="125"/>
        <end position="142"/>
    </location>
</feature>
<keyword evidence="9" id="KW-1185">Reference proteome</keyword>
<gene>
    <name evidence="8" type="ORF">GRI48_10915</name>
</gene>
<evidence type="ECO:0000256" key="1">
    <source>
        <dbReference type="ARBA" id="ARBA00004141"/>
    </source>
</evidence>
<protein>
    <submittedName>
        <fullName evidence="8">EamA family transporter</fullName>
    </submittedName>
</protein>
<evidence type="ECO:0000259" key="7">
    <source>
        <dbReference type="Pfam" id="PF00892"/>
    </source>
</evidence>
<comment type="subcellular location">
    <subcellularLocation>
        <location evidence="1">Membrane</location>
        <topology evidence="1">Multi-pass membrane protein</topology>
    </subcellularLocation>
</comment>
<evidence type="ECO:0000256" key="2">
    <source>
        <dbReference type="ARBA" id="ARBA00009853"/>
    </source>
</evidence>
<accession>A0A844YIG0</accession>
<feature type="transmembrane region" description="Helical" evidence="6">
    <location>
        <begin position="148"/>
        <end position="171"/>
    </location>
</feature>
<feature type="transmembrane region" description="Helical" evidence="6">
    <location>
        <begin position="12"/>
        <end position="32"/>
    </location>
</feature>
<dbReference type="RefSeq" id="WP_160675879.1">
    <property type="nucleotide sequence ID" value="NZ_WTYN01000002.1"/>
</dbReference>
<feature type="transmembrane region" description="Helical" evidence="6">
    <location>
        <begin position="70"/>
        <end position="93"/>
    </location>
</feature>
<feature type="domain" description="EamA" evidence="7">
    <location>
        <begin position="152"/>
        <end position="287"/>
    </location>
</feature>
<evidence type="ECO:0000256" key="6">
    <source>
        <dbReference type="SAM" id="Phobius"/>
    </source>
</evidence>
<dbReference type="AlphaFoldDB" id="A0A844YIG0"/>
<feature type="transmembrane region" description="Helical" evidence="6">
    <location>
        <begin position="215"/>
        <end position="235"/>
    </location>
</feature>
<organism evidence="8 9">
    <name type="scientific">Qipengyuania oceanensis</name>
    <dbReference type="NCBI Taxonomy" id="1463597"/>
    <lineage>
        <taxon>Bacteria</taxon>
        <taxon>Pseudomonadati</taxon>
        <taxon>Pseudomonadota</taxon>
        <taxon>Alphaproteobacteria</taxon>
        <taxon>Sphingomonadales</taxon>
        <taxon>Erythrobacteraceae</taxon>
        <taxon>Qipengyuania</taxon>
    </lineage>
</organism>
<dbReference type="Pfam" id="PF00892">
    <property type="entry name" value="EamA"/>
    <property type="match status" value="2"/>
</dbReference>
<comment type="caution">
    <text evidence="8">The sequence shown here is derived from an EMBL/GenBank/DDBJ whole genome shotgun (WGS) entry which is preliminary data.</text>
</comment>
<sequence>MDVEHGERRGQWLALAGFATLSCGDAIIKTMAGEWPPVAVATLRFSIGAVMLTSLLLWKEGPQAFWPRHPWLQAFRGLCLAGASLLFFSAIYVMPLAEAMALTFLAPIFTALLSGPILKEKVRPVVFVACAMALVGVFIVLRPNLAELGLVALFPLGSALFFSCMVIANRASAGHGSALSMQVFMSVVAAPLLLVAAIMGDATGLAPIAPIVPDWSVAARCAIVAVTASTAHYLIYLGTARAGASSVAPMSYVQIIVASILGWAIFGNIPDVLTWTGVAVIVGSGLFLWWRTRKSAA</sequence>